<dbReference type="Gene3D" id="3.40.30.10">
    <property type="entry name" value="Glutaredoxin"/>
    <property type="match status" value="1"/>
</dbReference>
<reference evidence="11 13" key="1">
    <citation type="submission" date="2017-07" db="EMBL/GenBank/DDBJ databases">
        <title>Tamlnaduibacter salinus (Mi-7) genome sequencing.</title>
        <authorList>
            <person name="Verma A."/>
            <person name="Krishnamurthi S."/>
        </authorList>
    </citation>
    <scope>NUCLEOTIDE SEQUENCE [LARGE SCALE GENOMIC DNA]</scope>
    <source>
        <strain evidence="11 13">Mi-7</strain>
    </source>
</reference>
<feature type="disulfide bond" description="Redox-active" evidence="8">
    <location>
        <begin position="55"/>
        <end position="58"/>
    </location>
</feature>
<reference evidence="12 14" key="2">
    <citation type="submission" date="2018-04" db="EMBL/GenBank/DDBJ databases">
        <title>Genomic Encyclopedia of Type Strains, Phase IV (KMG-IV): sequencing the most valuable type-strain genomes for metagenomic binning, comparative biology and taxonomic classification.</title>
        <authorList>
            <person name="Goeker M."/>
        </authorList>
    </citation>
    <scope>NUCLEOTIDE SEQUENCE [LARGE SCALE GENOMIC DNA]</scope>
    <source>
        <strain evidence="12 14">DSM 28688</strain>
    </source>
</reference>
<evidence type="ECO:0000256" key="6">
    <source>
        <dbReference type="ARBA" id="ARBA00023284"/>
    </source>
</evidence>
<dbReference type="PANTHER" id="PTHR35891">
    <property type="entry name" value="THIOL:DISULFIDE INTERCHANGE PROTEIN DSBA"/>
    <property type="match status" value="1"/>
</dbReference>
<dbReference type="InterPro" id="IPR023205">
    <property type="entry name" value="DsbA/DsbL"/>
</dbReference>
<evidence type="ECO:0000256" key="5">
    <source>
        <dbReference type="ARBA" id="ARBA00023157"/>
    </source>
</evidence>
<dbReference type="AlphaFoldDB" id="A0A2A2I2X8"/>
<dbReference type="RefSeq" id="WP_095611281.1">
    <property type="nucleotide sequence ID" value="NZ_NMPM01000051.1"/>
</dbReference>
<comment type="subcellular location">
    <subcellularLocation>
        <location evidence="1 7">Periplasm</location>
    </subcellularLocation>
</comment>
<dbReference type="OrthoDB" id="9784896at2"/>
<evidence type="ECO:0000313" key="13">
    <source>
        <dbReference type="Proteomes" id="UP000218332"/>
    </source>
</evidence>
<keyword evidence="5 7" id="KW-1015">Disulfide bond</keyword>
<dbReference type="Proteomes" id="UP000218332">
    <property type="component" value="Unassembled WGS sequence"/>
</dbReference>
<dbReference type="EMBL" id="NMPM01000051">
    <property type="protein sequence ID" value="PAV25654.1"/>
    <property type="molecule type" value="Genomic_DNA"/>
</dbReference>
<keyword evidence="13" id="KW-1185">Reference proteome</keyword>
<evidence type="ECO:0000256" key="9">
    <source>
        <dbReference type="SAM" id="SignalP"/>
    </source>
</evidence>
<gene>
    <name evidence="12" type="ORF">C8D92_105128</name>
    <name evidence="11" type="ORF">CF392_09810</name>
</gene>
<evidence type="ECO:0000256" key="8">
    <source>
        <dbReference type="PIRSR" id="PIRSR001488-1"/>
    </source>
</evidence>
<feature type="signal peptide" evidence="9">
    <location>
        <begin position="1"/>
        <end position="21"/>
    </location>
</feature>
<evidence type="ECO:0000313" key="11">
    <source>
        <dbReference type="EMBL" id="PAV25654.1"/>
    </source>
</evidence>
<evidence type="ECO:0000313" key="12">
    <source>
        <dbReference type="EMBL" id="PVY76375.1"/>
    </source>
</evidence>
<dbReference type="Proteomes" id="UP000245887">
    <property type="component" value="Unassembled WGS sequence"/>
</dbReference>
<dbReference type="PIRSF" id="PIRSF001488">
    <property type="entry name" value="Tdi_protein"/>
    <property type="match status" value="1"/>
</dbReference>
<comment type="similarity">
    <text evidence="2">Belongs to the thioredoxin family. DsbA subfamily.</text>
</comment>
<dbReference type="GO" id="GO:0042597">
    <property type="term" value="C:periplasmic space"/>
    <property type="evidence" value="ECO:0007669"/>
    <property type="project" value="UniProtKB-SubCell"/>
</dbReference>
<organism evidence="11 13">
    <name type="scientific">Tamilnaduibacter salinus</name>
    <dbReference type="NCBI Taxonomy" id="1484056"/>
    <lineage>
        <taxon>Bacteria</taxon>
        <taxon>Pseudomonadati</taxon>
        <taxon>Pseudomonadota</taxon>
        <taxon>Gammaproteobacteria</taxon>
        <taxon>Pseudomonadales</taxon>
        <taxon>Marinobacteraceae</taxon>
        <taxon>Tamilnaduibacter</taxon>
    </lineage>
</organism>
<evidence type="ECO:0000256" key="7">
    <source>
        <dbReference type="PIRNR" id="PIRNR001488"/>
    </source>
</evidence>
<accession>A0A2A2I2X8</accession>
<keyword evidence="6" id="KW-0676">Redox-active center</keyword>
<protein>
    <recommendedName>
        <fullName evidence="7">Thiol:disulfide interchange protein</fullName>
    </recommendedName>
</protein>
<dbReference type="PANTHER" id="PTHR35891:SF2">
    <property type="entry name" value="THIOL:DISULFIDE INTERCHANGE PROTEIN DSBA"/>
    <property type="match status" value="1"/>
</dbReference>
<name>A0A2A2I2X8_9GAMM</name>
<comment type="caution">
    <text evidence="11">The sequence shown here is derived from an EMBL/GenBank/DDBJ whole genome shotgun (WGS) entry which is preliminary data.</text>
</comment>
<dbReference type="PROSITE" id="PS51352">
    <property type="entry name" value="THIOREDOXIN_2"/>
    <property type="match status" value="1"/>
</dbReference>
<evidence type="ECO:0000259" key="10">
    <source>
        <dbReference type="PROSITE" id="PS51352"/>
    </source>
</evidence>
<evidence type="ECO:0000256" key="2">
    <source>
        <dbReference type="ARBA" id="ARBA00005791"/>
    </source>
</evidence>
<dbReference type="PROSITE" id="PS00194">
    <property type="entry name" value="THIOREDOXIN_1"/>
    <property type="match status" value="1"/>
</dbReference>
<dbReference type="SUPFAM" id="SSF52833">
    <property type="entry name" value="Thioredoxin-like"/>
    <property type="match status" value="1"/>
</dbReference>
<dbReference type="InterPro" id="IPR013766">
    <property type="entry name" value="Thioredoxin_domain"/>
</dbReference>
<keyword evidence="4 7" id="KW-0574">Periplasm</keyword>
<keyword evidence="3 9" id="KW-0732">Signal</keyword>
<evidence type="ECO:0000256" key="3">
    <source>
        <dbReference type="ARBA" id="ARBA00022729"/>
    </source>
</evidence>
<sequence>MAYLWKGLITALMLLPLVAQAQSWESGTHYQTLDQPLPTDSADRIQVTEVFWYGCPHCYSFKPHVESWEQSLPEDVRFRLMPAILGQSWEPHARAFYALKALDALGKAHSPLFEALAGERRPLNSASALGDFLSGVGVDPEAFVKAYDSFGVNARLQQSQSRIRAARITGVPTMLVNGRYKVTASMAGGQEKMLDVVDYLIEKERQAQ</sequence>
<feature type="chain" id="PRO_5033755387" description="Thiol:disulfide interchange protein" evidence="9">
    <location>
        <begin position="22"/>
        <end position="208"/>
    </location>
</feature>
<dbReference type="Pfam" id="PF01323">
    <property type="entry name" value="DSBA"/>
    <property type="match status" value="1"/>
</dbReference>
<dbReference type="InterPro" id="IPR036249">
    <property type="entry name" value="Thioredoxin-like_sf"/>
</dbReference>
<proteinExistence type="inferred from homology"/>
<dbReference type="EMBL" id="QEKQ01000005">
    <property type="protein sequence ID" value="PVY76375.1"/>
    <property type="molecule type" value="Genomic_DNA"/>
</dbReference>
<dbReference type="InterPro" id="IPR001853">
    <property type="entry name" value="DSBA-like_thioredoxin_dom"/>
</dbReference>
<dbReference type="GO" id="GO:0015036">
    <property type="term" value="F:disulfide oxidoreductase activity"/>
    <property type="evidence" value="ECO:0007669"/>
    <property type="project" value="UniProtKB-ARBA"/>
</dbReference>
<evidence type="ECO:0000256" key="4">
    <source>
        <dbReference type="ARBA" id="ARBA00022764"/>
    </source>
</evidence>
<dbReference type="InterPro" id="IPR050824">
    <property type="entry name" value="Thiol_disulfide_DsbA"/>
</dbReference>
<evidence type="ECO:0000256" key="1">
    <source>
        <dbReference type="ARBA" id="ARBA00004418"/>
    </source>
</evidence>
<evidence type="ECO:0000313" key="14">
    <source>
        <dbReference type="Proteomes" id="UP000245887"/>
    </source>
</evidence>
<dbReference type="InterPro" id="IPR017937">
    <property type="entry name" value="Thioredoxin_CS"/>
</dbReference>
<dbReference type="CDD" id="cd03019">
    <property type="entry name" value="DsbA_DsbA"/>
    <property type="match status" value="1"/>
</dbReference>
<feature type="domain" description="Thioredoxin" evidence="10">
    <location>
        <begin position="11"/>
        <end position="202"/>
    </location>
</feature>